<gene>
    <name evidence="1" type="ORF">Golob_023053</name>
</gene>
<proteinExistence type="predicted"/>
<comment type="caution">
    <text evidence="1">The sequence shown here is derived from an EMBL/GenBank/DDBJ whole genome shotgun (WGS) entry which is preliminary data.</text>
</comment>
<evidence type="ECO:0000313" key="2">
    <source>
        <dbReference type="Proteomes" id="UP000593572"/>
    </source>
</evidence>
<protein>
    <submittedName>
        <fullName evidence="1">Uncharacterized protein</fullName>
    </submittedName>
</protein>
<sequence length="25" mass="2918">MTGRRSLWPAEYQFNCSILVLGKFT</sequence>
<reference evidence="1 2" key="1">
    <citation type="journal article" date="2019" name="Genome Biol. Evol.">
        <title>Insights into the evolution of the New World diploid cottons (Gossypium, subgenus Houzingenia) based on genome sequencing.</title>
        <authorList>
            <person name="Grover C.E."/>
            <person name="Arick M.A. 2nd"/>
            <person name="Thrash A."/>
            <person name="Conover J.L."/>
            <person name="Sanders W.S."/>
            <person name="Peterson D.G."/>
            <person name="Frelichowski J.E."/>
            <person name="Scheffler J.A."/>
            <person name="Scheffler B.E."/>
            <person name="Wendel J.F."/>
        </authorList>
    </citation>
    <scope>NUCLEOTIDE SEQUENCE [LARGE SCALE GENOMIC DNA]</scope>
    <source>
        <strain evidence="1">157</strain>
        <tissue evidence="1">Leaf</tissue>
    </source>
</reference>
<keyword evidence="2" id="KW-1185">Reference proteome</keyword>
<dbReference type="Proteomes" id="UP000593572">
    <property type="component" value="Unassembled WGS sequence"/>
</dbReference>
<accession>A0A7J8LIH9</accession>
<dbReference type="AlphaFoldDB" id="A0A7J8LIH9"/>
<evidence type="ECO:0000313" key="1">
    <source>
        <dbReference type="EMBL" id="MBA0552223.1"/>
    </source>
</evidence>
<organism evidence="1 2">
    <name type="scientific">Gossypium lobatum</name>
    <dbReference type="NCBI Taxonomy" id="34289"/>
    <lineage>
        <taxon>Eukaryota</taxon>
        <taxon>Viridiplantae</taxon>
        <taxon>Streptophyta</taxon>
        <taxon>Embryophyta</taxon>
        <taxon>Tracheophyta</taxon>
        <taxon>Spermatophyta</taxon>
        <taxon>Magnoliopsida</taxon>
        <taxon>eudicotyledons</taxon>
        <taxon>Gunneridae</taxon>
        <taxon>Pentapetalae</taxon>
        <taxon>rosids</taxon>
        <taxon>malvids</taxon>
        <taxon>Malvales</taxon>
        <taxon>Malvaceae</taxon>
        <taxon>Malvoideae</taxon>
        <taxon>Gossypium</taxon>
    </lineage>
</organism>
<dbReference type="EMBL" id="JABEZX010000003">
    <property type="protein sequence ID" value="MBA0552223.1"/>
    <property type="molecule type" value="Genomic_DNA"/>
</dbReference>
<name>A0A7J8LIH9_9ROSI</name>